<dbReference type="GeneID" id="25729024"/>
<proteinExistence type="predicted"/>
<evidence type="ECO:0000313" key="2">
    <source>
        <dbReference type="Proteomes" id="UP000054498"/>
    </source>
</evidence>
<dbReference type="PANTHER" id="PTHR31620:SF8">
    <property type="entry name" value="PROTEIN RETICULATA-RELATED 4, CHLOROPLASTIC-LIKE"/>
    <property type="match status" value="1"/>
</dbReference>
<gene>
    <name evidence="1" type="ORF">MNEG_11732</name>
</gene>
<name>A0A0D2KKB4_9CHLO</name>
<dbReference type="KEGG" id="mng:MNEG_11732"/>
<dbReference type="OrthoDB" id="205639at2759"/>
<accession>A0A0D2KKB4</accession>
<organism evidence="1 2">
    <name type="scientific">Monoraphidium neglectum</name>
    <dbReference type="NCBI Taxonomy" id="145388"/>
    <lineage>
        <taxon>Eukaryota</taxon>
        <taxon>Viridiplantae</taxon>
        <taxon>Chlorophyta</taxon>
        <taxon>core chlorophytes</taxon>
        <taxon>Chlorophyceae</taxon>
        <taxon>CS clade</taxon>
        <taxon>Sphaeropleales</taxon>
        <taxon>Selenastraceae</taxon>
        <taxon>Monoraphidium</taxon>
    </lineage>
</organism>
<dbReference type="STRING" id="145388.A0A0D2KKB4"/>
<protein>
    <submittedName>
        <fullName evidence="1">Uncharacterized protein</fullName>
    </submittedName>
</protein>
<dbReference type="AlphaFoldDB" id="A0A0D2KKB4"/>
<sequence length="83" mass="8959">MATSSNLRYQIVAGVIEERGIETIFKGQYQLCAALSFVIRTANTFVGSLLWVDFVRLLGMQTAKAEAAAPAPVAVKGKKGKKK</sequence>
<dbReference type="EMBL" id="KK103101">
    <property type="protein sequence ID" value="KIY96228.1"/>
    <property type="molecule type" value="Genomic_DNA"/>
</dbReference>
<keyword evidence="2" id="KW-1185">Reference proteome</keyword>
<reference evidence="1 2" key="1">
    <citation type="journal article" date="2013" name="BMC Genomics">
        <title>Reconstruction of the lipid metabolism for the microalga Monoraphidium neglectum from its genome sequence reveals characteristics suitable for biofuel production.</title>
        <authorList>
            <person name="Bogen C."/>
            <person name="Al-Dilaimi A."/>
            <person name="Albersmeier A."/>
            <person name="Wichmann J."/>
            <person name="Grundmann M."/>
            <person name="Rupp O."/>
            <person name="Lauersen K.J."/>
            <person name="Blifernez-Klassen O."/>
            <person name="Kalinowski J."/>
            <person name="Goesmann A."/>
            <person name="Mussgnug J.H."/>
            <person name="Kruse O."/>
        </authorList>
    </citation>
    <scope>NUCLEOTIDE SEQUENCE [LARGE SCALE GENOMIC DNA]</scope>
    <source>
        <strain evidence="1 2">SAG 48.87</strain>
    </source>
</reference>
<dbReference type="Proteomes" id="UP000054498">
    <property type="component" value="Unassembled WGS sequence"/>
</dbReference>
<dbReference type="RefSeq" id="XP_013895248.1">
    <property type="nucleotide sequence ID" value="XM_014039794.1"/>
</dbReference>
<dbReference type="PANTHER" id="PTHR31620">
    <property type="entry name" value="PROTEIN RETICULATA-RELATED 2, CHLOROPLASTIC-RELATED"/>
    <property type="match status" value="1"/>
</dbReference>
<evidence type="ECO:0000313" key="1">
    <source>
        <dbReference type="EMBL" id="KIY96228.1"/>
    </source>
</evidence>